<comment type="similarity">
    <text evidence="1">Belongs to the transglutaminase superfamily. Transglutaminase family.</text>
</comment>
<dbReference type="SUPFAM" id="SSF81296">
    <property type="entry name" value="E set domains"/>
    <property type="match status" value="1"/>
</dbReference>
<dbReference type="GeneTree" id="ENSGT00940000179140"/>
<protein>
    <recommendedName>
        <fullName evidence="2">Transglutaminase N-terminal domain-containing protein</fullName>
    </recommendedName>
</protein>
<organism evidence="3 4">
    <name type="scientific">Gadus morhua</name>
    <name type="common">Atlantic cod</name>
    <dbReference type="NCBI Taxonomy" id="8049"/>
    <lineage>
        <taxon>Eukaryota</taxon>
        <taxon>Metazoa</taxon>
        <taxon>Chordata</taxon>
        <taxon>Craniata</taxon>
        <taxon>Vertebrata</taxon>
        <taxon>Euteleostomi</taxon>
        <taxon>Actinopterygii</taxon>
        <taxon>Neopterygii</taxon>
        <taxon>Teleostei</taxon>
        <taxon>Neoteleostei</taxon>
        <taxon>Acanthomorphata</taxon>
        <taxon>Zeiogadaria</taxon>
        <taxon>Gadariae</taxon>
        <taxon>Gadiformes</taxon>
        <taxon>Gadoidei</taxon>
        <taxon>Gadidae</taxon>
        <taxon>Gadus</taxon>
    </lineage>
</organism>
<evidence type="ECO:0000256" key="1">
    <source>
        <dbReference type="ARBA" id="ARBA00005968"/>
    </source>
</evidence>
<evidence type="ECO:0000259" key="2">
    <source>
        <dbReference type="Pfam" id="PF00868"/>
    </source>
</evidence>
<name>A0A8C5BAS2_GADMO</name>
<evidence type="ECO:0000313" key="3">
    <source>
        <dbReference type="Ensembl" id="ENSGMOP00000044455.1"/>
    </source>
</evidence>
<dbReference type="GO" id="GO:0007399">
    <property type="term" value="P:nervous system development"/>
    <property type="evidence" value="ECO:0007669"/>
    <property type="project" value="UniProtKB-ARBA"/>
</dbReference>
<reference evidence="3" key="2">
    <citation type="submission" date="2025-09" db="UniProtKB">
        <authorList>
            <consortium name="Ensembl"/>
        </authorList>
    </citation>
    <scope>IDENTIFICATION</scope>
</reference>
<dbReference type="Gene3D" id="2.60.40.10">
    <property type="entry name" value="Immunoglobulins"/>
    <property type="match status" value="1"/>
</dbReference>
<dbReference type="InterPro" id="IPR001102">
    <property type="entry name" value="Transglutaminase_N"/>
</dbReference>
<dbReference type="InterPro" id="IPR013783">
    <property type="entry name" value="Ig-like_fold"/>
</dbReference>
<accession>A0A8C5BAS2</accession>
<dbReference type="Ensembl" id="ENSGMOT00000072078.1">
    <property type="protein sequence ID" value="ENSGMOP00000044455.1"/>
    <property type="gene ID" value="ENSGMOG00000029634.1"/>
</dbReference>
<reference evidence="3" key="1">
    <citation type="submission" date="2025-08" db="UniProtKB">
        <authorList>
            <consortium name="Ensembl"/>
        </authorList>
    </citation>
    <scope>IDENTIFICATION</scope>
</reference>
<evidence type="ECO:0000313" key="4">
    <source>
        <dbReference type="Proteomes" id="UP000694546"/>
    </source>
</evidence>
<feature type="domain" description="Transglutaminase N-terminal" evidence="2">
    <location>
        <begin position="12"/>
        <end position="75"/>
    </location>
</feature>
<dbReference type="InterPro" id="IPR014756">
    <property type="entry name" value="Ig_E-set"/>
</dbReference>
<dbReference type="Proteomes" id="UP000694546">
    <property type="component" value="Chromosome 9"/>
</dbReference>
<keyword evidence="4" id="KW-1185">Reference proteome</keyword>
<sequence>NRDASGCLIAGVDLRSQENNRAHRTEEIDRKRLIVRRGQAFSLTVHLSDPLQSGHELALVLKQGLHNFNNLRTAHVHKQTEHPYTSI</sequence>
<proteinExistence type="inferred from homology"/>
<dbReference type="Pfam" id="PF00868">
    <property type="entry name" value="Transglut_N"/>
    <property type="match status" value="1"/>
</dbReference>
<dbReference type="AlphaFoldDB" id="A0A8C5BAS2"/>